<dbReference type="InterPro" id="IPR045057">
    <property type="entry name" value="Gcn5-rel_NAT"/>
</dbReference>
<proteinExistence type="predicted"/>
<gene>
    <name evidence="2" type="ORF">FSC10_14990</name>
</gene>
<organism evidence="2 3">
    <name type="scientific">Acinetobacter schindleri</name>
    <dbReference type="NCBI Taxonomy" id="108981"/>
    <lineage>
        <taxon>Bacteria</taxon>
        <taxon>Pseudomonadati</taxon>
        <taxon>Pseudomonadota</taxon>
        <taxon>Gammaproteobacteria</taxon>
        <taxon>Moraxellales</taxon>
        <taxon>Moraxellaceae</taxon>
        <taxon>Acinetobacter</taxon>
    </lineage>
</organism>
<sequence>MQIEHQEQGTKGEWYVAQKDQRLAEMTYSRAGDDKFIIDHTWVDDSLRGQRVGQQLVEAAVGFARTHALKIIPLCPFAKSVFDKNESIRDVLQ</sequence>
<dbReference type="InterPro" id="IPR031165">
    <property type="entry name" value="GNAT_YJDJ"/>
</dbReference>
<dbReference type="Pfam" id="PF14542">
    <property type="entry name" value="Acetyltransf_CG"/>
    <property type="match status" value="1"/>
</dbReference>
<dbReference type="Gene3D" id="3.40.630.30">
    <property type="match status" value="1"/>
</dbReference>
<dbReference type="EMBL" id="CP044463">
    <property type="protein sequence ID" value="QIC68586.1"/>
    <property type="molecule type" value="Genomic_DNA"/>
</dbReference>
<feature type="domain" description="N-acetyltransferase" evidence="1">
    <location>
        <begin position="6"/>
        <end position="93"/>
    </location>
</feature>
<accession>A0AAE6WYX0</accession>
<evidence type="ECO:0000313" key="3">
    <source>
        <dbReference type="Proteomes" id="UP000503505"/>
    </source>
</evidence>
<dbReference type="AlphaFoldDB" id="A0AAE6WYX0"/>
<dbReference type="PANTHER" id="PTHR31435">
    <property type="entry name" value="PROTEIN NATD1"/>
    <property type="match status" value="1"/>
</dbReference>
<dbReference type="Proteomes" id="UP000503505">
    <property type="component" value="Chromosome"/>
</dbReference>
<name>A0AAE6WYX0_9GAMM</name>
<dbReference type="PROSITE" id="PS51729">
    <property type="entry name" value="GNAT_YJDJ"/>
    <property type="match status" value="1"/>
</dbReference>
<dbReference type="SUPFAM" id="SSF55729">
    <property type="entry name" value="Acyl-CoA N-acyltransferases (Nat)"/>
    <property type="match status" value="1"/>
</dbReference>
<dbReference type="PANTHER" id="PTHR31435:SF10">
    <property type="entry name" value="BSR4717 PROTEIN"/>
    <property type="match status" value="1"/>
</dbReference>
<reference evidence="2 3" key="1">
    <citation type="submission" date="2019-09" db="EMBL/GenBank/DDBJ databases">
        <title>Non-baumannii Acinetobacter spp. carrying blaNDM-1 isolated in China.</title>
        <authorList>
            <person name="Cui C."/>
            <person name="Chen C."/>
            <person name="Sun J."/>
            <person name="Liu Y."/>
        </authorList>
    </citation>
    <scope>NUCLEOTIDE SEQUENCE [LARGE SCALE GENOMIC DNA]</scope>
    <source>
        <strain evidence="2 3">HZE23-1</strain>
    </source>
</reference>
<protein>
    <submittedName>
        <fullName evidence="2">N-acetyltransferase</fullName>
    </submittedName>
</protein>
<evidence type="ECO:0000259" key="1">
    <source>
        <dbReference type="PROSITE" id="PS51729"/>
    </source>
</evidence>
<dbReference type="RefSeq" id="WP_163167675.1">
    <property type="nucleotide sequence ID" value="NZ_CAURJC010000023.1"/>
</dbReference>
<dbReference type="InterPro" id="IPR016181">
    <property type="entry name" value="Acyl_CoA_acyltransferase"/>
</dbReference>
<dbReference type="GeneID" id="58164584"/>
<evidence type="ECO:0000313" key="2">
    <source>
        <dbReference type="EMBL" id="QIC68586.1"/>
    </source>
</evidence>